<feature type="domain" description="Protein kinase" evidence="1">
    <location>
        <begin position="1"/>
        <end position="241"/>
    </location>
</feature>
<dbReference type="SUPFAM" id="SSF56112">
    <property type="entry name" value="Protein kinase-like (PK-like)"/>
    <property type="match status" value="1"/>
</dbReference>
<dbReference type="Gene3D" id="1.10.510.10">
    <property type="entry name" value="Transferase(Phosphotransferase) domain 1"/>
    <property type="match status" value="1"/>
</dbReference>
<dbReference type="PROSITE" id="PS00108">
    <property type="entry name" value="PROTEIN_KINASE_ST"/>
    <property type="match status" value="1"/>
</dbReference>
<dbReference type="InterPro" id="IPR011009">
    <property type="entry name" value="Kinase-like_dom_sf"/>
</dbReference>
<sequence>MLYRVKGQSLVVYKLRAETQEYELHKAAGDCAVPVRGRVMLKAFDGEIICMGFLMDLATPIIAPSGLAPPPAAVVPPSQRRDLMHEMVRLVQRLHESRRFVHGDLKLENMVLLDSDHDDDDQGRLRLCDFAEGRYVGEDERVWAEASYSSTWHYESPGRLRRGEQMGMDPAPPTIEDDLYGLGLSIWYFYTGRVLNGDLAGDDLGLKERQREGGTIDVDEVDDPEAREILRGLLRRRGARI</sequence>
<accession>A0AAN6Q1L4</accession>
<organism evidence="2 3">
    <name type="scientific">Parathielavia hyrcaniae</name>
    <dbReference type="NCBI Taxonomy" id="113614"/>
    <lineage>
        <taxon>Eukaryota</taxon>
        <taxon>Fungi</taxon>
        <taxon>Dikarya</taxon>
        <taxon>Ascomycota</taxon>
        <taxon>Pezizomycotina</taxon>
        <taxon>Sordariomycetes</taxon>
        <taxon>Sordariomycetidae</taxon>
        <taxon>Sordariales</taxon>
        <taxon>Chaetomiaceae</taxon>
        <taxon>Parathielavia</taxon>
    </lineage>
</organism>
<comment type="caution">
    <text evidence="2">The sequence shown here is derived from an EMBL/GenBank/DDBJ whole genome shotgun (WGS) entry which is preliminary data.</text>
</comment>
<dbReference type="InterPro" id="IPR008271">
    <property type="entry name" value="Ser/Thr_kinase_AS"/>
</dbReference>
<name>A0AAN6Q1L4_9PEZI</name>
<dbReference type="PROSITE" id="PS50011">
    <property type="entry name" value="PROTEIN_KINASE_DOM"/>
    <property type="match status" value="1"/>
</dbReference>
<reference evidence="2" key="2">
    <citation type="submission" date="2023-05" db="EMBL/GenBank/DDBJ databases">
        <authorList>
            <consortium name="Lawrence Berkeley National Laboratory"/>
            <person name="Steindorff A."/>
            <person name="Hensen N."/>
            <person name="Bonometti L."/>
            <person name="Westerberg I."/>
            <person name="Brannstrom I.O."/>
            <person name="Guillou S."/>
            <person name="Cros-Aarteil S."/>
            <person name="Calhoun S."/>
            <person name="Haridas S."/>
            <person name="Kuo A."/>
            <person name="Mondo S."/>
            <person name="Pangilinan J."/>
            <person name="Riley R."/>
            <person name="Labutti K."/>
            <person name="Andreopoulos B."/>
            <person name="Lipzen A."/>
            <person name="Chen C."/>
            <person name="Yanf M."/>
            <person name="Daum C."/>
            <person name="Ng V."/>
            <person name="Clum A."/>
            <person name="Ohm R."/>
            <person name="Martin F."/>
            <person name="Silar P."/>
            <person name="Natvig D."/>
            <person name="Lalanne C."/>
            <person name="Gautier V."/>
            <person name="Ament-Velasquez S.L."/>
            <person name="Kruys A."/>
            <person name="Hutchinson M.I."/>
            <person name="Powell A.J."/>
            <person name="Barry K."/>
            <person name="Miller A.N."/>
            <person name="Grigoriev I.V."/>
            <person name="Debuchy R."/>
            <person name="Gladieux P."/>
            <person name="Thoren M.H."/>
            <person name="Johannesson H."/>
        </authorList>
    </citation>
    <scope>NUCLEOTIDE SEQUENCE</scope>
    <source>
        <strain evidence="2">CBS 757.83</strain>
    </source>
</reference>
<evidence type="ECO:0000313" key="2">
    <source>
        <dbReference type="EMBL" id="KAK4101798.1"/>
    </source>
</evidence>
<keyword evidence="3" id="KW-1185">Reference proteome</keyword>
<evidence type="ECO:0000259" key="1">
    <source>
        <dbReference type="PROSITE" id="PS50011"/>
    </source>
</evidence>
<reference evidence="2" key="1">
    <citation type="journal article" date="2023" name="Mol. Phylogenet. Evol.">
        <title>Genome-scale phylogeny and comparative genomics of the fungal order Sordariales.</title>
        <authorList>
            <person name="Hensen N."/>
            <person name="Bonometti L."/>
            <person name="Westerberg I."/>
            <person name="Brannstrom I.O."/>
            <person name="Guillou S."/>
            <person name="Cros-Aarteil S."/>
            <person name="Calhoun S."/>
            <person name="Haridas S."/>
            <person name="Kuo A."/>
            <person name="Mondo S."/>
            <person name="Pangilinan J."/>
            <person name="Riley R."/>
            <person name="LaButti K."/>
            <person name="Andreopoulos B."/>
            <person name="Lipzen A."/>
            <person name="Chen C."/>
            <person name="Yan M."/>
            <person name="Daum C."/>
            <person name="Ng V."/>
            <person name="Clum A."/>
            <person name="Steindorff A."/>
            <person name="Ohm R.A."/>
            <person name="Martin F."/>
            <person name="Silar P."/>
            <person name="Natvig D.O."/>
            <person name="Lalanne C."/>
            <person name="Gautier V."/>
            <person name="Ament-Velasquez S.L."/>
            <person name="Kruys A."/>
            <person name="Hutchinson M.I."/>
            <person name="Powell A.J."/>
            <person name="Barry K."/>
            <person name="Miller A.N."/>
            <person name="Grigoriev I.V."/>
            <person name="Debuchy R."/>
            <person name="Gladieux P."/>
            <person name="Hiltunen Thoren M."/>
            <person name="Johannesson H."/>
        </authorList>
    </citation>
    <scope>NUCLEOTIDE SEQUENCE</scope>
    <source>
        <strain evidence="2">CBS 757.83</strain>
    </source>
</reference>
<evidence type="ECO:0000313" key="3">
    <source>
        <dbReference type="Proteomes" id="UP001305647"/>
    </source>
</evidence>
<dbReference type="GO" id="GO:0004672">
    <property type="term" value="F:protein kinase activity"/>
    <property type="evidence" value="ECO:0007669"/>
    <property type="project" value="InterPro"/>
</dbReference>
<protein>
    <recommendedName>
        <fullName evidence="1">Protein kinase domain-containing protein</fullName>
    </recommendedName>
</protein>
<dbReference type="Pfam" id="PF00069">
    <property type="entry name" value="Pkinase"/>
    <property type="match status" value="1"/>
</dbReference>
<dbReference type="GO" id="GO:0005524">
    <property type="term" value="F:ATP binding"/>
    <property type="evidence" value="ECO:0007669"/>
    <property type="project" value="InterPro"/>
</dbReference>
<dbReference type="InterPro" id="IPR000719">
    <property type="entry name" value="Prot_kinase_dom"/>
</dbReference>
<dbReference type="Proteomes" id="UP001305647">
    <property type="component" value="Unassembled WGS sequence"/>
</dbReference>
<dbReference type="EMBL" id="MU863633">
    <property type="protein sequence ID" value="KAK4101798.1"/>
    <property type="molecule type" value="Genomic_DNA"/>
</dbReference>
<dbReference type="AlphaFoldDB" id="A0AAN6Q1L4"/>
<gene>
    <name evidence="2" type="ORF">N658DRAFT_495733</name>
</gene>
<proteinExistence type="predicted"/>